<dbReference type="OrthoDB" id="5242641at2"/>
<dbReference type="InterPro" id="IPR006016">
    <property type="entry name" value="UspA"/>
</dbReference>
<gene>
    <name evidence="3" type="ORF">TAE01_31340</name>
</gene>
<reference evidence="3 4" key="1">
    <citation type="submission" date="2019-07" db="EMBL/GenBank/DDBJ databases">
        <title>Whole genome shotgun sequence of Terrabacter aerolatus NBRC 106305.</title>
        <authorList>
            <person name="Hosoyama A."/>
            <person name="Uohara A."/>
            <person name="Ohji S."/>
            <person name="Ichikawa N."/>
        </authorList>
    </citation>
    <scope>NUCLEOTIDE SEQUENCE [LARGE SCALE GENOMIC DNA]</scope>
    <source>
        <strain evidence="3 4">NBRC 106305</strain>
    </source>
</reference>
<proteinExistence type="inferred from homology"/>
<dbReference type="SUPFAM" id="SSF52402">
    <property type="entry name" value="Adenine nucleotide alpha hydrolases-like"/>
    <property type="match status" value="2"/>
</dbReference>
<dbReference type="EMBL" id="BJYX01000018">
    <property type="protein sequence ID" value="GEO31324.1"/>
    <property type="molecule type" value="Genomic_DNA"/>
</dbReference>
<accession>A0A512D4C9</accession>
<keyword evidence="4" id="KW-1185">Reference proteome</keyword>
<name>A0A512D4C9_9MICO</name>
<evidence type="ECO:0000313" key="3">
    <source>
        <dbReference type="EMBL" id="GEO31324.1"/>
    </source>
</evidence>
<dbReference type="PANTHER" id="PTHR46268">
    <property type="entry name" value="STRESS RESPONSE PROTEIN NHAX"/>
    <property type="match status" value="1"/>
</dbReference>
<evidence type="ECO:0000256" key="1">
    <source>
        <dbReference type="ARBA" id="ARBA00008791"/>
    </source>
</evidence>
<comment type="similarity">
    <text evidence="1">Belongs to the universal stress protein A family.</text>
</comment>
<dbReference type="RefSeq" id="WP_147067724.1">
    <property type="nucleotide sequence ID" value="NZ_BAAARO010000015.1"/>
</dbReference>
<evidence type="ECO:0000313" key="4">
    <source>
        <dbReference type="Proteomes" id="UP000321534"/>
    </source>
</evidence>
<feature type="domain" description="UspA" evidence="2">
    <location>
        <begin position="150"/>
        <end position="294"/>
    </location>
</feature>
<sequence>MPIVVAYTEGDSGTSALELASVLSRSTGEALVVAVVVTTPHAAGAPEFVDGDYLAPLTQWADRVLDAARERMPSGVGASFQVVRASSIPGGLLELASRTTASALVIGSSSKGPLGRISLGSVTDRLVHSAPLPVLLAPLGYRAAPSARIRRVSIGYGGSKDGGYVAVAGARLAETLGAAARVVTFAVRPPKQFFGGIEESADELVIDRWVTRMKAAIIKQVNEIEPGRLGDRLARSLVVGDGVSWAHAIWDVEWADGDLLVVGPSSSAPAARIFLGSRASKIVRSAPVPVYLVPAPRRH</sequence>
<evidence type="ECO:0000259" key="2">
    <source>
        <dbReference type="Pfam" id="PF00582"/>
    </source>
</evidence>
<dbReference type="AlphaFoldDB" id="A0A512D4C9"/>
<dbReference type="InterPro" id="IPR006015">
    <property type="entry name" value="Universal_stress_UspA"/>
</dbReference>
<dbReference type="PRINTS" id="PR01438">
    <property type="entry name" value="UNVRSLSTRESS"/>
</dbReference>
<organism evidence="3 4">
    <name type="scientific">Terrabacter aerolatus</name>
    <dbReference type="NCBI Taxonomy" id="422442"/>
    <lineage>
        <taxon>Bacteria</taxon>
        <taxon>Bacillati</taxon>
        <taxon>Actinomycetota</taxon>
        <taxon>Actinomycetes</taxon>
        <taxon>Micrococcales</taxon>
        <taxon>Intrasporangiaceae</taxon>
        <taxon>Terrabacter</taxon>
    </lineage>
</organism>
<feature type="domain" description="UspA" evidence="2">
    <location>
        <begin position="2"/>
        <end position="137"/>
    </location>
</feature>
<protein>
    <recommendedName>
        <fullName evidence="2">UspA domain-containing protein</fullName>
    </recommendedName>
</protein>
<dbReference type="Gene3D" id="3.40.50.12370">
    <property type="match status" value="1"/>
</dbReference>
<comment type="caution">
    <text evidence="3">The sequence shown here is derived from an EMBL/GenBank/DDBJ whole genome shotgun (WGS) entry which is preliminary data.</text>
</comment>
<dbReference type="Pfam" id="PF00582">
    <property type="entry name" value="Usp"/>
    <property type="match status" value="2"/>
</dbReference>
<dbReference type="CDD" id="cd00293">
    <property type="entry name" value="USP-like"/>
    <property type="match status" value="1"/>
</dbReference>
<dbReference type="PANTHER" id="PTHR46268:SF6">
    <property type="entry name" value="UNIVERSAL STRESS PROTEIN UP12"/>
    <property type="match status" value="1"/>
</dbReference>
<dbReference type="Proteomes" id="UP000321534">
    <property type="component" value="Unassembled WGS sequence"/>
</dbReference>